<sequence precursor="true">MNTIKMAITLLLLSWHTCWAATPLGDIDVKLEVTAQPRIEIEKPHGGWYDNIKLHNSPENHAVYEVEVPVAVKLRRQEGYQISIKNPLILTRQSDAFSAIEQTFSPAEVRWGNNRTNLRLLSAVPESFSVPPQATRHTTTDYVLQISAKAPAGDNTAGKYHGQLTLVFEVNS</sequence>
<evidence type="ECO:0008006" key="4">
    <source>
        <dbReference type="Google" id="ProtNLM"/>
    </source>
</evidence>
<organism evidence="2 3">
    <name type="scientific">Yersinia pestis bv. Antiqua (strain Antiqua)</name>
    <dbReference type="NCBI Taxonomy" id="360102"/>
    <lineage>
        <taxon>Bacteria</taxon>
        <taxon>Pseudomonadati</taxon>
        <taxon>Pseudomonadota</taxon>
        <taxon>Gammaproteobacteria</taxon>
        <taxon>Enterobacterales</taxon>
        <taxon>Yersiniaceae</taxon>
        <taxon>Yersinia</taxon>
    </lineage>
</organism>
<dbReference type="Proteomes" id="UP000001971">
    <property type="component" value="Chromosome"/>
</dbReference>
<name>A0A0E1NX55_YERPA</name>
<dbReference type="PATRIC" id="fig|360102.15.peg.3220"/>
<feature type="chain" id="PRO_5007399638" description="Alpha-related fimbriae minor subunit 2" evidence="1">
    <location>
        <begin position="21"/>
        <end position="172"/>
    </location>
</feature>
<accession>A0A0E1NX55</accession>
<dbReference type="GeneID" id="57974907"/>
<feature type="signal peptide" evidence="1">
    <location>
        <begin position="1"/>
        <end position="20"/>
    </location>
</feature>
<reference evidence="2 3" key="1">
    <citation type="journal article" date="2006" name="J. Bacteriol.">
        <title>Complete genome sequence of Yersinia pestis strains Antiqua and Nepal516: evidence of gene reduction in an emerging pathogen.</title>
        <authorList>
            <person name="Chain P.S."/>
            <person name="Hu P."/>
            <person name="Malfatti S.A."/>
            <person name="Radnedge L."/>
            <person name="Larimer F."/>
            <person name="Vergez L.M."/>
            <person name="Worsham P."/>
            <person name="Chu M.C."/>
            <person name="Andersen G.L."/>
        </authorList>
    </citation>
    <scope>NUCLEOTIDE SEQUENCE [LARGE SCALE GENOMIC DNA]</scope>
    <source>
        <strain evidence="2 3">Antiqua</strain>
    </source>
</reference>
<protein>
    <recommendedName>
        <fullName evidence="4">Alpha-related fimbriae minor subunit 2</fullName>
    </recommendedName>
</protein>
<evidence type="ECO:0000256" key="1">
    <source>
        <dbReference type="SAM" id="SignalP"/>
    </source>
</evidence>
<dbReference type="AlphaFoldDB" id="A0A0E1NX55"/>
<dbReference type="KEGG" id="ypa:YPA_0223"/>
<keyword evidence="1" id="KW-0732">Signal</keyword>
<dbReference type="Gene3D" id="2.60.40.2040">
    <property type="entry name" value="CFA/I fimbrial subunit E, pilin domain"/>
    <property type="match status" value="1"/>
</dbReference>
<dbReference type="EMBL" id="CP000308">
    <property type="protein sequence ID" value="ABG12192.1"/>
    <property type="molecule type" value="Genomic_DNA"/>
</dbReference>
<proteinExistence type="predicted"/>
<gene>
    <name evidence="2" type="ordered locus">YPA_0223</name>
</gene>
<evidence type="ECO:0000313" key="2">
    <source>
        <dbReference type="EMBL" id="ABG12192.1"/>
    </source>
</evidence>
<evidence type="ECO:0000313" key="3">
    <source>
        <dbReference type="Proteomes" id="UP000001971"/>
    </source>
</evidence>
<dbReference type="HOGENOM" id="CLU_1554698_0_0_6"/>
<dbReference type="RefSeq" id="WP_002211515.1">
    <property type="nucleotide sequence ID" value="NC_008150.1"/>
</dbReference>